<dbReference type="InterPro" id="IPR036866">
    <property type="entry name" value="RibonucZ/Hydroxyglut_hydro"/>
</dbReference>
<dbReference type="EMBL" id="CP060436">
    <property type="protein sequence ID" value="QPM88958.1"/>
    <property type="molecule type" value="Genomic_DNA"/>
</dbReference>
<keyword evidence="2" id="KW-1185">Reference proteome</keyword>
<reference evidence="1 2" key="1">
    <citation type="submission" date="2020-08" db="EMBL/GenBank/DDBJ databases">
        <title>Genome sequence of Rhodobacteraceae bacterium Lw-13e.</title>
        <authorList>
            <person name="Poehlein A."/>
            <person name="Wolter L."/>
            <person name="Daniel R."/>
            <person name="Brinkhoff T."/>
        </authorList>
    </citation>
    <scope>NUCLEOTIDE SEQUENCE [LARGE SCALE GENOMIC DNA]</scope>
    <source>
        <strain evidence="1 2">Lw-13e</strain>
    </source>
</reference>
<dbReference type="PANTHER" id="PTHR39189:SF1">
    <property type="entry name" value="UPF0173 METAL-DEPENDENT HYDROLASE YTKL"/>
    <property type="match status" value="1"/>
</dbReference>
<evidence type="ECO:0000313" key="2">
    <source>
        <dbReference type="Proteomes" id="UP000283786"/>
    </source>
</evidence>
<dbReference type="SUPFAM" id="SSF56281">
    <property type="entry name" value="Metallo-hydrolase/oxidoreductase"/>
    <property type="match status" value="1"/>
</dbReference>
<dbReference type="AlphaFoldDB" id="A0A418SIM4"/>
<evidence type="ECO:0008006" key="3">
    <source>
        <dbReference type="Google" id="ProtNLM"/>
    </source>
</evidence>
<evidence type="ECO:0000313" key="1">
    <source>
        <dbReference type="EMBL" id="QPM88958.1"/>
    </source>
</evidence>
<protein>
    <recommendedName>
        <fullName evidence="3">Metal-dependent hydrolase</fullName>
    </recommendedName>
</protein>
<dbReference type="OrthoDB" id="7343000at2"/>
<dbReference type="Gene3D" id="3.60.15.10">
    <property type="entry name" value="Ribonuclease Z/Hydroxyacylglutathione hydrolase-like"/>
    <property type="match status" value="1"/>
</dbReference>
<dbReference type="RefSeq" id="WP_119838635.1">
    <property type="nucleotide sequence ID" value="NZ_CP060436.1"/>
</dbReference>
<name>A0A418SIM4_9RHOB</name>
<dbReference type="Proteomes" id="UP000283786">
    <property type="component" value="Chromosome"/>
</dbReference>
<dbReference type="KEGG" id="palw:PSAL_001610"/>
<sequence length="282" mass="30748">MSRCSAFAAFTTLPALAALFLPDPAPAQGRVSHCIAIADAAPGITHLHKASFRDPVPDFSVRIQYLTHSAYLIQSAGGVSAVTDFPGFIGTADFIPDVVTMNHAHSSHFTAHPDPLIPHVLPGWSEDFGIAVDHHVEVGDMLVRNVSTDIRSGQDGIEEDGNSIFIFEVEGLCIGHLGHLHHEPNEAQYAAIGRLDVVMVPVDGGMTLNTETMVRVVERMKSSVVLPMHWFSGTSLTWFLNEVSGTFDIDVREESAMTLSLRDLPRRPTIVVLRPETLRDPD</sequence>
<proteinExistence type="predicted"/>
<organism evidence="1 2">
    <name type="scientific">Pseudooceanicola algae</name>
    <dbReference type="NCBI Taxonomy" id="1537215"/>
    <lineage>
        <taxon>Bacteria</taxon>
        <taxon>Pseudomonadati</taxon>
        <taxon>Pseudomonadota</taxon>
        <taxon>Alphaproteobacteria</taxon>
        <taxon>Rhodobacterales</taxon>
        <taxon>Paracoccaceae</taxon>
        <taxon>Pseudooceanicola</taxon>
    </lineage>
</organism>
<dbReference type="Pfam" id="PF13483">
    <property type="entry name" value="Lactamase_B_3"/>
    <property type="match status" value="1"/>
</dbReference>
<dbReference type="PANTHER" id="PTHR39189">
    <property type="entry name" value="UPF0173 METAL-DEPENDENT HYDROLASE YTKL"/>
    <property type="match status" value="1"/>
</dbReference>
<gene>
    <name evidence="1" type="ORF">PSAL_001610</name>
</gene>
<accession>A0A418SIM4</accession>